<feature type="compositionally biased region" description="Basic and acidic residues" evidence="14">
    <location>
        <begin position="237"/>
        <end position="253"/>
    </location>
</feature>
<dbReference type="GO" id="GO:0004402">
    <property type="term" value="F:histone acetyltransferase activity"/>
    <property type="evidence" value="ECO:0007669"/>
    <property type="project" value="InterPro"/>
</dbReference>
<comment type="subcellular location">
    <subcellularLocation>
        <location evidence="1 13">Nucleus</location>
    </subcellularLocation>
</comment>
<dbReference type="GO" id="GO:0003712">
    <property type="term" value="F:transcription coregulator activity"/>
    <property type="evidence" value="ECO:0007669"/>
    <property type="project" value="TreeGrafter"/>
</dbReference>
<dbReference type="AlphaFoldDB" id="A0A0E9NGB2"/>
<keyword evidence="18" id="KW-1185">Reference proteome</keyword>
<comment type="caution">
    <text evidence="17">The sequence shown here is derived from an EMBL/GenBank/DDBJ whole genome shotgun (WGS) entry which is preliminary data.</text>
</comment>
<reference evidence="17 18" key="3">
    <citation type="journal article" date="2015" name="Genome Announc.">
        <title>Draft Genome Sequence of the Archiascomycetous Yeast Saitoella complicata.</title>
        <authorList>
            <person name="Yamauchi K."/>
            <person name="Kondo S."/>
            <person name="Hamamoto M."/>
            <person name="Takahashi Y."/>
            <person name="Ogura Y."/>
            <person name="Hayashi T."/>
            <person name="Nishida H."/>
        </authorList>
    </citation>
    <scope>NUCLEOTIDE SEQUENCE [LARGE SCALE GENOMIC DNA]</scope>
    <source>
        <strain evidence="17 18">NRRL Y-17804</strain>
    </source>
</reference>
<evidence type="ECO:0000256" key="4">
    <source>
        <dbReference type="ARBA" id="ARBA00022679"/>
    </source>
</evidence>
<keyword evidence="5" id="KW-0479">Metal-binding</keyword>
<dbReference type="Pfam" id="PF00628">
    <property type="entry name" value="PHD"/>
    <property type="match status" value="1"/>
</dbReference>
<evidence type="ECO:0000313" key="17">
    <source>
        <dbReference type="EMBL" id="GAO48902.1"/>
    </source>
</evidence>
<sequence>MPRQGDDDQWDPVEDVCAECASNASPSFDDEELIGCARCDKRAHPSCLGDIEITGTWVCPDCQICEECGQNANSHHLKTCANCDATYHNYCLEPPIRRFPDNWLCPFCAAGKKANGGGGGTSRRRRATETPGEETPRGSSTRPSRKRKIAEVSPTQPHETPAPPRQSRSITATPAPPPETPAATATSKKRKKKTVLDTPLRVQILEQTPHKLMLSFKLSPAGLAAVTSRSSRKNRDKTRPSELKSKEKGKEPEVPYGGILTGADADTSKTMPDALDKDRFNTARKKAIEVTATRQASSLVESPVLTHNANDSTKDLTDRSRHSQIRCIHFGSYEIETWYASPYPEEYSRNKVLHICEFCLKYMNSDYVAWRHKLKCPTKYPPGDEIYRDGAISVFEVDGRKNPVYCQNLCLLAKLFLQSKTLHYEVEPFLFYVMTEWDDFGCHLVGYFSKEKRSETNNVSCILTLPIRQRKGYGNFLIDFSYLLSKKEGRTGSPEKPLSDLGLVSYRNYWRTVLSYELTELYAKGSVSIEDLSERTAMAVDDVISALEAMSVLQQDPDTAEYNLVVDLDAIQENITKWESKKYQQLKPLNLKWTKFIMPGPGYGQAWNAPKHIQVKEDRQEEDVPEEGAGEDEEAPAQPMWTLSTPGRGRPPNPNNIKLPPGVVLNTPAAIPARLQKSLSTPKSRSRTTDSTPKTRHKPRAEDFENPDGTLNEPMLEIHRKKMKKGPGWYPMVVREKHGMGPPPEYEKRKKEREGTVGENGYVSASATMRDEGTPAVWEDAGEQVVVDPALLR</sequence>
<dbReference type="Gene3D" id="3.30.60.60">
    <property type="entry name" value="N-acetyl transferase-like"/>
    <property type="match status" value="1"/>
</dbReference>
<keyword evidence="4" id="KW-0808">Transferase</keyword>
<dbReference type="SMART" id="SM00249">
    <property type="entry name" value="PHD"/>
    <property type="match status" value="2"/>
</dbReference>
<dbReference type="STRING" id="698492.A0A0E9NGB2"/>
<feature type="active site" description="Proton donor/acceptor" evidence="11">
    <location>
        <position position="495"/>
    </location>
</feature>
<evidence type="ECO:0000256" key="11">
    <source>
        <dbReference type="PIRSR" id="PIRSR602717-51"/>
    </source>
</evidence>
<dbReference type="InterPro" id="IPR001965">
    <property type="entry name" value="Znf_PHD"/>
</dbReference>
<reference evidence="17 18" key="2">
    <citation type="journal article" date="2014" name="J. Gen. Appl. Microbiol.">
        <title>The early diverging ascomycetous budding yeast Saitoella complicata has three histone deacetylases belonging to the Clr6, Hos2, and Rpd3 lineages.</title>
        <authorList>
            <person name="Nishida H."/>
            <person name="Matsumoto T."/>
            <person name="Kondo S."/>
            <person name="Hamamoto M."/>
            <person name="Yoshikawa H."/>
        </authorList>
    </citation>
    <scope>NUCLEOTIDE SEQUENCE [LARGE SCALE GENOMIC DNA]</scope>
    <source>
        <strain evidence="17 18">NRRL Y-17804</strain>
    </source>
</reference>
<dbReference type="Proteomes" id="UP000033140">
    <property type="component" value="Unassembled WGS sequence"/>
</dbReference>
<dbReference type="InterPro" id="IPR019787">
    <property type="entry name" value="Znf_PHD-finger"/>
</dbReference>
<evidence type="ECO:0000259" key="16">
    <source>
        <dbReference type="PROSITE" id="PS51726"/>
    </source>
</evidence>
<feature type="compositionally biased region" description="Acidic residues" evidence="14">
    <location>
        <begin position="620"/>
        <end position="635"/>
    </location>
</feature>
<dbReference type="Gene3D" id="1.10.10.10">
    <property type="entry name" value="Winged helix-like DNA-binding domain superfamily/Winged helix DNA-binding domain"/>
    <property type="match status" value="1"/>
</dbReference>
<evidence type="ECO:0000256" key="1">
    <source>
        <dbReference type="ARBA" id="ARBA00004123"/>
    </source>
</evidence>
<dbReference type="InterPro" id="IPR011011">
    <property type="entry name" value="Znf_FYVE_PHD"/>
</dbReference>
<feature type="compositionally biased region" description="Basic and acidic residues" evidence="14">
    <location>
        <begin position="734"/>
        <end position="756"/>
    </location>
</feature>
<dbReference type="EMBL" id="BACD03000018">
    <property type="protein sequence ID" value="GAO48902.1"/>
    <property type="molecule type" value="Genomic_DNA"/>
</dbReference>
<feature type="region of interest" description="Disordered" evidence="14">
    <location>
        <begin position="114"/>
        <end position="195"/>
    </location>
</feature>
<dbReference type="InterPro" id="IPR002717">
    <property type="entry name" value="HAT_MYST-type"/>
</dbReference>
<feature type="domain" description="MYST-type HAT" evidence="16">
    <location>
        <begin position="320"/>
        <end position="595"/>
    </location>
</feature>
<organism evidence="17 18">
    <name type="scientific">Saitoella complicata (strain BCRC 22490 / CBS 7301 / JCM 7358 / NBRC 10748 / NRRL Y-17804)</name>
    <dbReference type="NCBI Taxonomy" id="698492"/>
    <lineage>
        <taxon>Eukaryota</taxon>
        <taxon>Fungi</taxon>
        <taxon>Dikarya</taxon>
        <taxon>Ascomycota</taxon>
        <taxon>Taphrinomycotina</taxon>
        <taxon>Taphrinomycotina incertae sedis</taxon>
        <taxon>Saitoella</taxon>
    </lineage>
</organism>
<evidence type="ECO:0000256" key="8">
    <source>
        <dbReference type="ARBA" id="ARBA00022853"/>
    </source>
</evidence>
<dbReference type="FunFam" id="3.30.60.60:FF:000001">
    <property type="entry name" value="Histone acetyltransferase"/>
    <property type="match status" value="1"/>
</dbReference>
<dbReference type="PROSITE" id="PS50016">
    <property type="entry name" value="ZF_PHD_2"/>
    <property type="match status" value="2"/>
</dbReference>
<evidence type="ECO:0000256" key="6">
    <source>
        <dbReference type="ARBA" id="ARBA00022771"/>
    </source>
</evidence>
<feature type="domain" description="PHD-type" evidence="15">
    <location>
        <begin position="14"/>
        <end position="65"/>
    </location>
</feature>
<name>A0A0E9NGB2_SAICN</name>
<dbReference type="EC" id="2.3.1.48" evidence="3 13"/>
<dbReference type="GO" id="GO:0006357">
    <property type="term" value="P:regulation of transcription by RNA polymerase II"/>
    <property type="evidence" value="ECO:0007669"/>
    <property type="project" value="TreeGrafter"/>
</dbReference>
<evidence type="ECO:0000256" key="13">
    <source>
        <dbReference type="RuleBase" id="RU361211"/>
    </source>
</evidence>
<dbReference type="PROSITE" id="PS51726">
    <property type="entry name" value="MYST_HAT"/>
    <property type="match status" value="1"/>
</dbReference>
<dbReference type="InterPro" id="IPR016181">
    <property type="entry name" value="Acyl_CoA_acyltransferase"/>
</dbReference>
<evidence type="ECO:0000256" key="3">
    <source>
        <dbReference type="ARBA" id="ARBA00013184"/>
    </source>
</evidence>
<dbReference type="Gene3D" id="3.40.630.30">
    <property type="match status" value="1"/>
</dbReference>
<proteinExistence type="inferred from homology"/>
<keyword evidence="10 13" id="KW-0539">Nucleus</keyword>
<dbReference type="GO" id="GO:0003682">
    <property type="term" value="F:chromatin binding"/>
    <property type="evidence" value="ECO:0007669"/>
    <property type="project" value="TreeGrafter"/>
</dbReference>
<evidence type="ECO:0000256" key="14">
    <source>
        <dbReference type="SAM" id="MobiDB-lite"/>
    </source>
</evidence>
<dbReference type="Pfam" id="PF17772">
    <property type="entry name" value="zf-MYST"/>
    <property type="match status" value="1"/>
</dbReference>
<feature type="region of interest" description="Disordered" evidence="14">
    <location>
        <begin position="222"/>
        <end position="274"/>
    </location>
</feature>
<evidence type="ECO:0000313" key="18">
    <source>
        <dbReference type="Proteomes" id="UP000033140"/>
    </source>
</evidence>
<dbReference type="GO" id="GO:0005634">
    <property type="term" value="C:nucleus"/>
    <property type="evidence" value="ECO:0007669"/>
    <property type="project" value="UniProtKB-SubCell"/>
</dbReference>
<evidence type="ECO:0000256" key="5">
    <source>
        <dbReference type="ARBA" id="ARBA00022723"/>
    </source>
</evidence>
<dbReference type="InterPro" id="IPR013083">
    <property type="entry name" value="Znf_RING/FYVE/PHD"/>
</dbReference>
<keyword evidence="7" id="KW-0862">Zinc</keyword>
<comment type="similarity">
    <text evidence="2 13">Belongs to the MYST (SAS/MOZ) family.</text>
</comment>
<dbReference type="InterPro" id="IPR050603">
    <property type="entry name" value="MYST_HAT"/>
</dbReference>
<dbReference type="SUPFAM" id="SSF57903">
    <property type="entry name" value="FYVE/PHD zinc finger"/>
    <property type="match status" value="2"/>
</dbReference>
<dbReference type="GO" id="GO:0031507">
    <property type="term" value="P:heterochromatin formation"/>
    <property type="evidence" value="ECO:0007669"/>
    <property type="project" value="UniProtKB-ARBA"/>
</dbReference>
<keyword evidence="6 12" id="KW-0863">Zinc-finger</keyword>
<dbReference type="GO" id="GO:1990467">
    <property type="term" value="C:NuA3a histone acetyltransferase complex"/>
    <property type="evidence" value="ECO:0007669"/>
    <property type="project" value="TreeGrafter"/>
</dbReference>
<dbReference type="Pfam" id="PF01853">
    <property type="entry name" value="MOZ_SAS"/>
    <property type="match status" value="1"/>
</dbReference>
<dbReference type="PANTHER" id="PTHR10615">
    <property type="entry name" value="HISTONE ACETYLTRANSFERASE"/>
    <property type="match status" value="1"/>
</dbReference>
<gene>
    <name evidence="17" type="ORF">G7K_3065-t1</name>
</gene>
<keyword evidence="8" id="KW-0156">Chromatin regulator</keyword>
<comment type="catalytic activity">
    <reaction evidence="13">
        <text>L-lysyl-[protein] + acetyl-CoA = N(6)-acetyl-L-lysyl-[protein] + CoA + H(+)</text>
        <dbReference type="Rhea" id="RHEA:45948"/>
        <dbReference type="Rhea" id="RHEA-COMP:9752"/>
        <dbReference type="Rhea" id="RHEA-COMP:10731"/>
        <dbReference type="ChEBI" id="CHEBI:15378"/>
        <dbReference type="ChEBI" id="CHEBI:29969"/>
        <dbReference type="ChEBI" id="CHEBI:57287"/>
        <dbReference type="ChEBI" id="CHEBI:57288"/>
        <dbReference type="ChEBI" id="CHEBI:61930"/>
        <dbReference type="EC" id="2.3.1.48"/>
    </reaction>
</comment>
<evidence type="ECO:0000256" key="10">
    <source>
        <dbReference type="ARBA" id="ARBA00023242"/>
    </source>
</evidence>
<evidence type="ECO:0000256" key="2">
    <source>
        <dbReference type="ARBA" id="ARBA00010107"/>
    </source>
</evidence>
<evidence type="ECO:0000259" key="15">
    <source>
        <dbReference type="PROSITE" id="PS50016"/>
    </source>
</evidence>
<feature type="domain" description="PHD-type" evidence="15">
    <location>
        <begin position="62"/>
        <end position="111"/>
    </location>
</feature>
<accession>A0A0E9NGB2</accession>
<dbReference type="OMA" id="PEHESEM"/>
<feature type="region of interest" description="Disordered" evidence="14">
    <location>
        <begin position="734"/>
        <end position="777"/>
    </location>
</feature>
<dbReference type="Gene3D" id="3.30.40.10">
    <property type="entry name" value="Zinc/RING finger domain, C3HC4 (zinc finger)"/>
    <property type="match status" value="2"/>
</dbReference>
<dbReference type="PANTHER" id="PTHR10615:SF161">
    <property type="entry name" value="HISTONE ACETYLTRANSFERASE KAT7"/>
    <property type="match status" value="1"/>
</dbReference>
<protein>
    <recommendedName>
        <fullName evidence="3 13">Histone acetyltransferase</fullName>
        <ecNumber evidence="3 13">2.3.1.48</ecNumber>
    </recommendedName>
</protein>
<evidence type="ECO:0000256" key="9">
    <source>
        <dbReference type="ARBA" id="ARBA00022990"/>
    </source>
</evidence>
<reference evidence="17 18" key="1">
    <citation type="journal article" date="2011" name="J. Gen. Appl. Microbiol.">
        <title>Draft genome sequencing of the enigmatic yeast Saitoella complicata.</title>
        <authorList>
            <person name="Nishida H."/>
            <person name="Hamamoto M."/>
            <person name="Sugiyama J."/>
        </authorList>
    </citation>
    <scope>NUCLEOTIDE SEQUENCE [LARGE SCALE GENOMIC DNA]</scope>
    <source>
        <strain evidence="17 18">NRRL Y-17804</strain>
    </source>
</reference>
<dbReference type="InterPro" id="IPR040706">
    <property type="entry name" value="Zf-MYST"/>
</dbReference>
<keyword evidence="9" id="KW-0007">Acetylation</keyword>
<dbReference type="SUPFAM" id="SSF55729">
    <property type="entry name" value="Acyl-CoA N-acyltransferases (Nat)"/>
    <property type="match status" value="1"/>
</dbReference>
<evidence type="ECO:0000256" key="12">
    <source>
        <dbReference type="PROSITE-ProRule" id="PRU00146"/>
    </source>
</evidence>
<feature type="region of interest" description="Disordered" evidence="14">
    <location>
        <begin position="616"/>
        <end position="712"/>
    </location>
</feature>
<evidence type="ECO:0000256" key="7">
    <source>
        <dbReference type="ARBA" id="ARBA00022833"/>
    </source>
</evidence>
<dbReference type="InterPro" id="IPR036388">
    <property type="entry name" value="WH-like_DNA-bd_sf"/>
</dbReference>
<dbReference type="GO" id="GO:0008270">
    <property type="term" value="F:zinc ion binding"/>
    <property type="evidence" value="ECO:0007669"/>
    <property type="project" value="UniProtKB-KW"/>
</dbReference>
<dbReference type="FunFam" id="3.40.630.30:FF:000001">
    <property type="entry name" value="Histone acetyltransferase"/>
    <property type="match status" value="1"/>
</dbReference>